<keyword evidence="12" id="KW-1185">Reference proteome</keyword>
<keyword evidence="8 9" id="KW-0472">Membrane</keyword>
<evidence type="ECO:0000256" key="6">
    <source>
        <dbReference type="ARBA" id="ARBA00022970"/>
    </source>
</evidence>
<comment type="similarity">
    <text evidence="2">Belongs to the amino acid/polyamine transporter 2 family.</text>
</comment>
<evidence type="ECO:0000256" key="4">
    <source>
        <dbReference type="ARBA" id="ARBA00022554"/>
    </source>
</evidence>
<evidence type="ECO:0000256" key="7">
    <source>
        <dbReference type="ARBA" id="ARBA00022989"/>
    </source>
</evidence>
<keyword evidence="7 9" id="KW-1133">Transmembrane helix</keyword>
<dbReference type="PANTHER" id="PTHR22950">
    <property type="entry name" value="AMINO ACID TRANSPORTER"/>
    <property type="match status" value="1"/>
</dbReference>
<evidence type="ECO:0000256" key="1">
    <source>
        <dbReference type="ARBA" id="ARBA00004128"/>
    </source>
</evidence>
<keyword evidence="5 9" id="KW-0812">Transmembrane</keyword>
<dbReference type="PANTHER" id="PTHR22950:SF678">
    <property type="entry name" value="VACUOLAR AMINO ACID TRANSPORTER 5-RELATED"/>
    <property type="match status" value="1"/>
</dbReference>
<dbReference type="GO" id="GO:0005290">
    <property type="term" value="F:L-histidine transmembrane transporter activity"/>
    <property type="evidence" value="ECO:0007669"/>
    <property type="project" value="TreeGrafter"/>
</dbReference>
<keyword evidence="6" id="KW-0029">Amino-acid transport</keyword>
<evidence type="ECO:0000256" key="8">
    <source>
        <dbReference type="ARBA" id="ARBA00023136"/>
    </source>
</evidence>
<evidence type="ECO:0000313" key="12">
    <source>
        <dbReference type="Proteomes" id="UP000240830"/>
    </source>
</evidence>
<reference evidence="11 12" key="1">
    <citation type="submission" date="2016-10" db="EMBL/GenBank/DDBJ databases">
        <title>The genome of Paramicrosporidium saccamoebae is the missing link in understanding Cryptomycota and Microsporidia evolution.</title>
        <authorList>
            <person name="Quandt C.A."/>
            <person name="Beaudet D."/>
            <person name="Corsaro D."/>
            <person name="Michel R."/>
            <person name="Corradi N."/>
            <person name="James T."/>
        </authorList>
    </citation>
    <scope>NUCLEOTIDE SEQUENCE [LARGE SCALE GENOMIC DNA]</scope>
    <source>
        <strain evidence="11 12">KSL3</strain>
    </source>
</reference>
<comment type="subcellular location">
    <subcellularLocation>
        <location evidence="1">Vacuole membrane</location>
        <topology evidence="1">Multi-pass membrane protein</topology>
    </subcellularLocation>
</comment>
<evidence type="ECO:0000313" key="11">
    <source>
        <dbReference type="EMBL" id="PJF20023.1"/>
    </source>
</evidence>
<protein>
    <recommendedName>
        <fullName evidence="10">Amino acid transporter transmembrane domain-containing protein</fullName>
    </recommendedName>
</protein>
<dbReference type="GO" id="GO:0005774">
    <property type="term" value="C:vacuolar membrane"/>
    <property type="evidence" value="ECO:0007669"/>
    <property type="project" value="UniProtKB-SubCell"/>
</dbReference>
<dbReference type="GO" id="GO:0015189">
    <property type="term" value="F:L-lysine transmembrane transporter activity"/>
    <property type="evidence" value="ECO:0007669"/>
    <property type="project" value="TreeGrafter"/>
</dbReference>
<dbReference type="GO" id="GO:0061459">
    <property type="term" value="F:L-arginine transmembrane transporter activity"/>
    <property type="evidence" value="ECO:0007669"/>
    <property type="project" value="TreeGrafter"/>
</dbReference>
<dbReference type="OrthoDB" id="438545at2759"/>
<evidence type="ECO:0000256" key="5">
    <source>
        <dbReference type="ARBA" id="ARBA00022692"/>
    </source>
</evidence>
<dbReference type="GO" id="GO:0005313">
    <property type="term" value="F:L-glutamate transmembrane transporter activity"/>
    <property type="evidence" value="ECO:0007669"/>
    <property type="project" value="TreeGrafter"/>
</dbReference>
<keyword evidence="3" id="KW-0813">Transport</keyword>
<evidence type="ECO:0000259" key="10">
    <source>
        <dbReference type="Pfam" id="PF01490"/>
    </source>
</evidence>
<evidence type="ECO:0000256" key="2">
    <source>
        <dbReference type="ARBA" id="ARBA00008066"/>
    </source>
</evidence>
<dbReference type="AlphaFoldDB" id="A0A2H9TQJ2"/>
<dbReference type="STRING" id="1246581.A0A2H9TQJ2"/>
<feature type="transmembrane region" description="Helical" evidence="9">
    <location>
        <begin position="202"/>
        <end position="223"/>
    </location>
</feature>
<dbReference type="InterPro" id="IPR013057">
    <property type="entry name" value="AA_transpt_TM"/>
</dbReference>
<dbReference type="Proteomes" id="UP000240830">
    <property type="component" value="Unassembled WGS sequence"/>
</dbReference>
<gene>
    <name evidence="11" type="ORF">PSACC_00160</name>
</gene>
<dbReference type="Pfam" id="PF01490">
    <property type="entry name" value="Aa_trans"/>
    <property type="match status" value="1"/>
</dbReference>
<evidence type="ECO:0000256" key="9">
    <source>
        <dbReference type="SAM" id="Phobius"/>
    </source>
</evidence>
<evidence type="ECO:0000256" key="3">
    <source>
        <dbReference type="ARBA" id="ARBA00022448"/>
    </source>
</evidence>
<dbReference type="GO" id="GO:0015194">
    <property type="term" value="F:L-serine transmembrane transporter activity"/>
    <property type="evidence" value="ECO:0007669"/>
    <property type="project" value="TreeGrafter"/>
</dbReference>
<feature type="transmembrane region" description="Helical" evidence="9">
    <location>
        <begin position="140"/>
        <end position="159"/>
    </location>
</feature>
<proteinExistence type="inferred from homology"/>
<feature type="transmembrane region" description="Helical" evidence="9">
    <location>
        <begin position="21"/>
        <end position="41"/>
    </location>
</feature>
<dbReference type="EMBL" id="MTSL01000014">
    <property type="protein sequence ID" value="PJF20023.1"/>
    <property type="molecule type" value="Genomic_DNA"/>
</dbReference>
<accession>A0A2H9TQJ2</accession>
<feature type="transmembrane region" description="Helical" evidence="9">
    <location>
        <begin position="171"/>
        <end position="190"/>
    </location>
</feature>
<organism evidence="11 12">
    <name type="scientific">Paramicrosporidium saccamoebae</name>
    <dbReference type="NCBI Taxonomy" id="1246581"/>
    <lineage>
        <taxon>Eukaryota</taxon>
        <taxon>Fungi</taxon>
        <taxon>Fungi incertae sedis</taxon>
        <taxon>Cryptomycota</taxon>
        <taxon>Cryptomycota incertae sedis</taxon>
        <taxon>Paramicrosporidium</taxon>
    </lineage>
</organism>
<feature type="transmembrane region" description="Helical" evidence="9">
    <location>
        <begin position="47"/>
        <end position="68"/>
    </location>
</feature>
<feature type="transmembrane region" description="Helical" evidence="9">
    <location>
        <begin position="98"/>
        <end position="120"/>
    </location>
</feature>
<keyword evidence="4" id="KW-0926">Vacuole</keyword>
<feature type="domain" description="Amino acid transporter transmembrane" evidence="10">
    <location>
        <begin position="15"/>
        <end position="229"/>
    </location>
</feature>
<name>A0A2H9TQJ2_9FUNG</name>
<dbReference type="GO" id="GO:0005302">
    <property type="term" value="F:L-tyrosine transmembrane transporter activity"/>
    <property type="evidence" value="ECO:0007669"/>
    <property type="project" value="TreeGrafter"/>
</dbReference>
<sequence length="237" mass="25275">MSNKDEALPVEKQGTGGFLSSAVNLLKSIIGSGILALPAAFASVGAVPGLLLLAVAAFVSAFGLQLLIKATDRVTSKGLVAPRTANFSALAGPTYPKLWVLFEAVVMVKCSLVATSYLTIAGSVMTDIFKTLTPSAWPIMFSQVFWVSAIAGLIAPVVFMHRMDSLKYTSFLGLLGIAYLFVLSVVLFFVHNDSVGESFSNINMFVPFKFSSVSSFSVFVFALTCHQNVNLCLLPDL</sequence>
<comment type="caution">
    <text evidence="11">The sequence shown here is derived from an EMBL/GenBank/DDBJ whole genome shotgun (WGS) entry which is preliminary data.</text>
</comment>